<keyword evidence="5" id="KW-1185">Reference proteome</keyword>
<comment type="caution">
    <text evidence="3">The sequence shown here is derived from an EMBL/GenBank/DDBJ whole genome shotgun (WGS) entry which is preliminary data.</text>
</comment>
<feature type="region of interest" description="Disordered" evidence="2">
    <location>
        <begin position="68"/>
        <end position="87"/>
    </location>
</feature>
<feature type="non-terminal residue" evidence="3">
    <location>
        <position position="445"/>
    </location>
</feature>
<feature type="region of interest" description="Disordered" evidence="2">
    <location>
        <begin position="401"/>
        <end position="427"/>
    </location>
</feature>
<dbReference type="EMBL" id="JADDUC010000095">
    <property type="protein sequence ID" value="KAG0119007.1"/>
    <property type="molecule type" value="Genomic_DNA"/>
</dbReference>
<dbReference type="PANTHER" id="PTHR18853:SF7">
    <property type="entry name" value="FORKHEAD-ASSOCIATED DOMAIN-CONTAINING PROTEIN 1"/>
    <property type="match status" value="1"/>
</dbReference>
<proteinExistence type="predicted"/>
<feature type="coiled-coil region" evidence="1">
    <location>
        <begin position="176"/>
        <end position="232"/>
    </location>
</feature>
<name>A0A835NNR2_9PASS</name>
<sequence>MCCPPLKRHTGWNRQLQAVAEPKPWTRASPLCLPSLQWQLPPGSLGTGAPRAPGHVPHVQLPRRPASAWHRSTASATSLDTSAARPGQVNPDKCLCPTWSASRVWGLPPKRVDGDSGWLEDVGRGQQGPAEAHELVPLGRLTSDTCIHPQGEKLLQKEMGHLFGLETELKGKDVVIRDLQEEITAMTKKLAQAAVRNEAELSQKLLTFNQELGAQTQEIKALREQISDLQKGSNQVFSHSLHERDLEVGRLQRESEKLKRDQALTAGIEQKIQKLQQETEKLNKENQEKDNQLAMVSAKRIEELEQDLEGLQKEIQKHQSVQKQLAEKAKAEEELKAAWSRQAEQLQEMGHRELLLRSDVQRAEEQLESFKSQVMQVCSPSGVGSTGKSVTEQQVIEKVRQISDENQQSHEREKSLQEELSSRLTKEKEVSANIEVFKNSLQKLQ</sequence>
<evidence type="ECO:0000313" key="3">
    <source>
        <dbReference type="EMBL" id="KAG0119007.1"/>
    </source>
</evidence>
<reference evidence="4 5" key="2">
    <citation type="journal article" date="2021" name="J. Hered.">
        <title>Feather Gene Expression Elucidates the Developmental Basis of Plumage Iridescence in African Starlings.</title>
        <authorList>
            <person name="Rubenstein D.R."/>
            <person name="Corvelo A."/>
            <person name="MacManes M.D."/>
            <person name="Maia R."/>
            <person name="Narzisi G."/>
            <person name="Rousaki A."/>
            <person name="Vandenabeele P."/>
            <person name="Shawkey M.D."/>
            <person name="Solomon J."/>
        </authorList>
    </citation>
    <scope>NUCLEOTIDE SEQUENCE [LARGE SCALE GENOMIC DNA]</scope>
    <source>
        <strain evidence="4">SS15</strain>
    </source>
</reference>
<reference evidence="3" key="1">
    <citation type="submission" date="2020-10" db="EMBL/GenBank/DDBJ databases">
        <title>Feather gene expression reveals the developmental basis of iridescence in African starlings.</title>
        <authorList>
            <person name="Rubenstein D.R."/>
        </authorList>
    </citation>
    <scope>NUCLEOTIDE SEQUENCE</scope>
    <source>
        <strain evidence="3">SS15</strain>
        <tissue evidence="3">Liver</tissue>
    </source>
</reference>
<protein>
    <submittedName>
        <fullName evidence="4">Forkhead-associated domain-containing protein 1</fullName>
    </submittedName>
</protein>
<evidence type="ECO:0000313" key="5">
    <source>
        <dbReference type="Proteomes" id="UP000618051"/>
    </source>
</evidence>
<gene>
    <name evidence="4" type="ORF">IHE44_0007855</name>
    <name evidence="3" type="ORF">IHE44_014944</name>
</gene>
<dbReference type="EMBL" id="JADDUC020000026">
    <property type="protein sequence ID" value="KAI1231408.1"/>
    <property type="molecule type" value="Genomic_DNA"/>
</dbReference>
<dbReference type="AlphaFoldDB" id="A0A835NNR2"/>
<dbReference type="PANTHER" id="PTHR18853">
    <property type="entry name" value="FORKHEAD-ASSOCIATED DOMAIN-CONTAINING PROTEIN 1-RELATED"/>
    <property type="match status" value="1"/>
</dbReference>
<evidence type="ECO:0000313" key="4">
    <source>
        <dbReference type="EMBL" id="KAI1231408.1"/>
    </source>
</evidence>
<feature type="coiled-coil region" evidence="1">
    <location>
        <begin position="258"/>
        <end position="349"/>
    </location>
</feature>
<evidence type="ECO:0000256" key="1">
    <source>
        <dbReference type="SAM" id="Coils"/>
    </source>
</evidence>
<dbReference type="InterPro" id="IPR052642">
    <property type="entry name" value="CC-FHA_domain"/>
</dbReference>
<accession>A0A835NNR2</accession>
<dbReference type="OrthoDB" id="687730at2759"/>
<organism evidence="3">
    <name type="scientific">Lamprotornis superbus</name>
    <dbReference type="NCBI Taxonomy" id="245042"/>
    <lineage>
        <taxon>Eukaryota</taxon>
        <taxon>Metazoa</taxon>
        <taxon>Chordata</taxon>
        <taxon>Craniata</taxon>
        <taxon>Vertebrata</taxon>
        <taxon>Euteleostomi</taxon>
        <taxon>Archelosauria</taxon>
        <taxon>Archosauria</taxon>
        <taxon>Dinosauria</taxon>
        <taxon>Saurischia</taxon>
        <taxon>Theropoda</taxon>
        <taxon>Coelurosauria</taxon>
        <taxon>Aves</taxon>
        <taxon>Neognathae</taxon>
        <taxon>Neoaves</taxon>
        <taxon>Telluraves</taxon>
        <taxon>Australaves</taxon>
        <taxon>Passeriformes</taxon>
        <taxon>Sturnidae</taxon>
        <taxon>Lamprotornis</taxon>
    </lineage>
</organism>
<feature type="compositionally biased region" description="Low complexity" evidence="2">
    <location>
        <begin position="72"/>
        <end position="84"/>
    </location>
</feature>
<evidence type="ECO:0000256" key="2">
    <source>
        <dbReference type="SAM" id="MobiDB-lite"/>
    </source>
</evidence>
<reference evidence="4" key="3">
    <citation type="submission" date="2022-01" db="EMBL/GenBank/DDBJ databases">
        <authorList>
            <person name="Rubenstein D.R."/>
        </authorList>
    </citation>
    <scope>NUCLEOTIDE SEQUENCE</scope>
    <source>
        <strain evidence="4">SS15</strain>
        <tissue evidence="4">Liver</tissue>
    </source>
</reference>
<dbReference type="Proteomes" id="UP000618051">
    <property type="component" value="Unassembled WGS sequence"/>
</dbReference>
<keyword evidence="1" id="KW-0175">Coiled coil</keyword>